<sequence>MKTSAADNIFKYDGRDFNIWLKLITNVFIENDIVGFLGKNVLAVEPENRELIKKNAIGTNIVLNAIDRKYYQYIANIDNPFEIIQILKALDEDNNNLRAEKWISELKRLRAKGIEDTVKVLTHMRSIFINMENANCYLGDTEKVQYMYKALPRELKFSFIPQKDTNPDEYYENIRNKINFVKSIGDEKVQDPVKQRDDFMDLDYVDLKKGPKVNSLGLKSSVIYATNPICTEPKIAYTMREPTKISE</sequence>
<keyword evidence="2" id="KW-1185">Reference proteome</keyword>
<gene>
    <name evidence="1" type="ORF">BCR36DRAFT_374893</name>
</gene>
<comment type="caution">
    <text evidence="1">The sequence shown here is derived from an EMBL/GenBank/DDBJ whole genome shotgun (WGS) entry which is preliminary data.</text>
</comment>
<name>A0A1Y1UWA2_9FUNG</name>
<dbReference type="AlphaFoldDB" id="A0A1Y1UWA2"/>
<accession>A0A1Y1UWA2</accession>
<proteinExistence type="predicted"/>
<evidence type="ECO:0000313" key="1">
    <source>
        <dbReference type="EMBL" id="ORX41896.1"/>
    </source>
</evidence>
<dbReference type="EMBL" id="MCFH01000075">
    <property type="protein sequence ID" value="ORX41896.1"/>
    <property type="molecule type" value="Genomic_DNA"/>
</dbReference>
<evidence type="ECO:0000313" key="2">
    <source>
        <dbReference type="Proteomes" id="UP000193719"/>
    </source>
</evidence>
<dbReference type="OrthoDB" id="2180796at2759"/>
<protein>
    <recommendedName>
        <fullName evidence="3">DUF4219 domain-containing protein</fullName>
    </recommendedName>
</protein>
<dbReference type="Proteomes" id="UP000193719">
    <property type="component" value="Unassembled WGS sequence"/>
</dbReference>
<organism evidence="1 2">
    <name type="scientific">Piromyces finnis</name>
    <dbReference type="NCBI Taxonomy" id="1754191"/>
    <lineage>
        <taxon>Eukaryota</taxon>
        <taxon>Fungi</taxon>
        <taxon>Fungi incertae sedis</taxon>
        <taxon>Chytridiomycota</taxon>
        <taxon>Chytridiomycota incertae sedis</taxon>
        <taxon>Neocallimastigomycetes</taxon>
        <taxon>Neocallimastigales</taxon>
        <taxon>Neocallimastigaceae</taxon>
        <taxon>Piromyces</taxon>
    </lineage>
</organism>
<reference evidence="1 2" key="1">
    <citation type="submission" date="2016-08" db="EMBL/GenBank/DDBJ databases">
        <title>Genomes of anaerobic fungi encode conserved fungal cellulosomes for biomass hydrolysis.</title>
        <authorList>
            <consortium name="DOE Joint Genome Institute"/>
            <person name="Haitjema C.H."/>
            <person name="Gilmore S.P."/>
            <person name="Henske J.K."/>
            <person name="Solomon K.V."/>
            <person name="De Groot R."/>
            <person name="Kuo A."/>
            <person name="Mondo S.J."/>
            <person name="Salamov A.A."/>
            <person name="Labutti K."/>
            <person name="Zhao Z."/>
            <person name="Chiniquy J."/>
            <person name="Barry K."/>
            <person name="Brewer H.M."/>
            <person name="Purvine S.O."/>
            <person name="Wright A.T."/>
            <person name="Boxma B."/>
            <person name="Van Alen T."/>
            <person name="Hackstein J.H."/>
            <person name="Baker S.E."/>
            <person name="Grigoriev I.V."/>
            <person name="O'Malley M.A."/>
        </authorList>
    </citation>
    <scope>NUCLEOTIDE SEQUENCE [LARGE SCALE GENOMIC DNA]</scope>
    <source>
        <strain evidence="2">finn</strain>
    </source>
</reference>
<reference evidence="1 2" key="2">
    <citation type="submission" date="2016-08" db="EMBL/GenBank/DDBJ databases">
        <title>Pervasive Adenine N6-methylation of Active Genes in Fungi.</title>
        <authorList>
            <consortium name="DOE Joint Genome Institute"/>
            <person name="Mondo S.J."/>
            <person name="Dannebaum R.O."/>
            <person name="Kuo R.C."/>
            <person name="Labutti K."/>
            <person name="Haridas S."/>
            <person name="Kuo A."/>
            <person name="Salamov A."/>
            <person name="Ahrendt S.R."/>
            <person name="Lipzen A."/>
            <person name="Sullivan W."/>
            <person name="Andreopoulos W.B."/>
            <person name="Clum A."/>
            <person name="Lindquist E."/>
            <person name="Daum C."/>
            <person name="Ramamoorthy G.K."/>
            <person name="Gryganskyi A."/>
            <person name="Culley D."/>
            <person name="Magnuson J.K."/>
            <person name="James T.Y."/>
            <person name="O'Malley M.A."/>
            <person name="Stajich J.E."/>
            <person name="Spatafora J.W."/>
            <person name="Visel A."/>
            <person name="Grigoriev I.V."/>
        </authorList>
    </citation>
    <scope>NUCLEOTIDE SEQUENCE [LARGE SCALE GENOMIC DNA]</scope>
    <source>
        <strain evidence="2">finn</strain>
    </source>
</reference>
<evidence type="ECO:0008006" key="3">
    <source>
        <dbReference type="Google" id="ProtNLM"/>
    </source>
</evidence>